<proteinExistence type="inferred from homology"/>
<dbReference type="GO" id="GO:0051087">
    <property type="term" value="F:protein-folding chaperone binding"/>
    <property type="evidence" value="ECO:0007669"/>
    <property type="project" value="InterPro"/>
</dbReference>
<dbReference type="Gene3D" id="3.90.20.20">
    <property type="match status" value="1"/>
</dbReference>
<evidence type="ECO:0000256" key="2">
    <source>
        <dbReference type="ARBA" id="ARBA00023186"/>
    </source>
</evidence>
<feature type="region of interest" description="Disordered" evidence="4">
    <location>
        <begin position="162"/>
        <end position="198"/>
    </location>
</feature>
<gene>
    <name evidence="5" type="primary">grpE-2</name>
    <name evidence="5" type="ORF">HLUCCA11_02705</name>
</gene>
<comment type="caution">
    <text evidence="5">The sequence shown here is derived from an EMBL/GenBank/DDBJ whole genome shotgun (WGS) entry which is preliminary data.</text>
</comment>
<evidence type="ECO:0000313" key="6">
    <source>
        <dbReference type="Proteomes" id="UP000050465"/>
    </source>
</evidence>
<dbReference type="PANTHER" id="PTHR21237:SF23">
    <property type="entry name" value="GRPE PROTEIN HOMOLOG, MITOCHONDRIAL"/>
    <property type="match status" value="1"/>
</dbReference>
<reference evidence="5 6" key="1">
    <citation type="submission" date="2015-09" db="EMBL/GenBank/DDBJ databases">
        <title>Identification and resolution of microdiversity through metagenomic sequencing of parallel consortia.</title>
        <authorList>
            <person name="Nelson W.C."/>
            <person name="Romine M.F."/>
            <person name="Lindemann S.R."/>
        </authorList>
    </citation>
    <scope>NUCLEOTIDE SEQUENCE [LARGE SCALE GENOMIC DNA]</scope>
    <source>
        <strain evidence="5">Ana</strain>
    </source>
</reference>
<evidence type="ECO:0000256" key="1">
    <source>
        <dbReference type="ARBA" id="ARBA00009054"/>
    </source>
</evidence>
<dbReference type="InterPro" id="IPR009012">
    <property type="entry name" value="GrpE_head"/>
</dbReference>
<dbReference type="EMBL" id="LJZR01000002">
    <property type="protein sequence ID" value="KPQ37367.1"/>
    <property type="molecule type" value="Genomic_DNA"/>
</dbReference>
<dbReference type="GO" id="GO:0051082">
    <property type="term" value="F:unfolded protein binding"/>
    <property type="evidence" value="ECO:0007669"/>
    <property type="project" value="TreeGrafter"/>
</dbReference>
<evidence type="ECO:0000256" key="3">
    <source>
        <dbReference type="RuleBase" id="RU000639"/>
    </source>
</evidence>
<evidence type="ECO:0000256" key="4">
    <source>
        <dbReference type="SAM" id="MobiDB-lite"/>
    </source>
</evidence>
<dbReference type="GO" id="GO:0000774">
    <property type="term" value="F:adenyl-nucleotide exchange factor activity"/>
    <property type="evidence" value="ECO:0007669"/>
    <property type="project" value="InterPro"/>
</dbReference>
<feature type="compositionally biased region" description="Polar residues" evidence="4">
    <location>
        <begin position="179"/>
        <end position="198"/>
    </location>
</feature>
<feature type="compositionally biased region" description="Low complexity" evidence="4">
    <location>
        <begin position="162"/>
        <end position="178"/>
    </location>
</feature>
<organism evidence="5 6">
    <name type="scientific">Phormidesmis priestleyi Ana</name>
    <dbReference type="NCBI Taxonomy" id="1666911"/>
    <lineage>
        <taxon>Bacteria</taxon>
        <taxon>Bacillati</taxon>
        <taxon>Cyanobacteriota</taxon>
        <taxon>Cyanophyceae</taxon>
        <taxon>Leptolyngbyales</taxon>
        <taxon>Leptolyngbyaceae</taxon>
        <taxon>Phormidesmis</taxon>
    </lineage>
</organism>
<dbReference type="Proteomes" id="UP000050465">
    <property type="component" value="Unassembled WGS sequence"/>
</dbReference>
<dbReference type="InterPro" id="IPR000740">
    <property type="entry name" value="GrpE"/>
</dbReference>
<dbReference type="PROSITE" id="PS01071">
    <property type="entry name" value="GRPE"/>
    <property type="match status" value="1"/>
</dbReference>
<dbReference type="SUPFAM" id="SSF51064">
    <property type="entry name" value="Head domain of nucleotide exchange factor GrpE"/>
    <property type="match status" value="1"/>
</dbReference>
<dbReference type="Pfam" id="PF01025">
    <property type="entry name" value="GrpE"/>
    <property type="match status" value="1"/>
</dbReference>
<comment type="similarity">
    <text evidence="1">Belongs to the GrpE family.</text>
</comment>
<dbReference type="PANTHER" id="PTHR21237">
    <property type="entry name" value="GRPE PROTEIN"/>
    <property type="match status" value="1"/>
</dbReference>
<dbReference type="InterPro" id="IPR013805">
    <property type="entry name" value="GrpE_CC"/>
</dbReference>
<name>A0A0P8C6G8_9CYAN</name>
<sequence length="198" mass="21773">MTRSPRELANQKIQHRKQQEALLSDLLTVVDALDRAAEHWQQAETSQFSPAKPLSWWQRWRALLTTTMTTATAADSEPMAEVVTSAKEGIEMIRATMLNILSQHEVEPLLAKGQPFDPESMNALGQQADAIAPPNTVVQEVVRGYQWKDRILREAQVIVAASSTAASSTTASSTTASSVLESKQTSTQTSLNAEENKR</sequence>
<keyword evidence="2 3" id="KW-0143">Chaperone</keyword>
<dbReference type="AlphaFoldDB" id="A0A0P8C6G8"/>
<keyword evidence="3" id="KW-0346">Stress response</keyword>
<dbReference type="GO" id="GO:0006457">
    <property type="term" value="P:protein folding"/>
    <property type="evidence" value="ECO:0007669"/>
    <property type="project" value="InterPro"/>
</dbReference>
<protein>
    <recommendedName>
        <fullName evidence="3">Protein GrpE</fullName>
    </recommendedName>
</protein>
<dbReference type="STRING" id="1666911.HLUCCA11_02705"/>
<evidence type="ECO:0000313" key="5">
    <source>
        <dbReference type="EMBL" id="KPQ37367.1"/>
    </source>
</evidence>
<comment type="function">
    <text evidence="3">Participates actively in the response to hyperosmotic and heat shock by preventing the aggregation of stress-denatured proteins, in association with DnaK and GrpE. It is the nucleotide exchange factor for DnaK and may function as a thermosensor. Unfolded proteins bind initially to DnaJ; upon interaction with the DnaJ-bound protein, DnaK hydrolyzes its bound ATP, resulting in the formation of a stable complex. GrpE releases ADP from DnaK; ATP binding to DnaK triggers the release of the substrate protein, thus completing the reaction cycle. Several rounds of ATP-dependent interactions between DnaJ, DnaK and GrpE are required for fully efficient folding.</text>
</comment>
<dbReference type="Gene3D" id="2.30.22.10">
    <property type="entry name" value="Head domain of nucleotide exchange factor GrpE"/>
    <property type="match status" value="1"/>
</dbReference>
<accession>A0A0P8C6G8</accession>
<dbReference type="GO" id="GO:0042803">
    <property type="term" value="F:protein homodimerization activity"/>
    <property type="evidence" value="ECO:0007669"/>
    <property type="project" value="InterPro"/>
</dbReference>